<dbReference type="Proteomes" id="UP000295724">
    <property type="component" value="Unassembled WGS sequence"/>
</dbReference>
<dbReference type="GO" id="GO:0004252">
    <property type="term" value="F:serine-type endopeptidase activity"/>
    <property type="evidence" value="ECO:0007669"/>
    <property type="project" value="InterPro"/>
</dbReference>
<proteinExistence type="predicted"/>
<evidence type="ECO:0000259" key="5">
    <source>
        <dbReference type="PROSITE" id="PS51829"/>
    </source>
</evidence>
<comment type="caution">
    <text evidence="6">The sequence shown here is derived from an EMBL/GenBank/DDBJ whole genome shotgun (WGS) entry which is preliminary data.</text>
</comment>
<sequence length="1064" mass="114420">MKKTPLIIICLFFAATCFAAETNDTVEKVAQITPFHILYQGQLDVANDVKVRQDITVTYYQPKTQKKLFTEIHKNTSIDQGVFNITLGQGQAKNGWFAPYKSMHEVFLKNDVIDLSFKVGDVVQYPMVSLKPAGHSMASSMALSGVQNNNKLHSKGYKKAGKTSAYQATVLSASMEKTVPVDTFARKTNPFTVAMNGPVLSQPLRSLPVIESTPFVDKEVNSIRHETLFDKDGNRYGTVESKQFDPLVNDAATTGPSLPTPDPIMNFAGMDNINGVLPPDIEGAVGETYYVQQVNLSTAVYSKDTGALVAGPFNTNQLWSGFGGSCQSDNSGDAIALYDEPAKRWVLTQFAVTTATSVCFAVSVTSDPTGNYYLYELPAQRFPDYYKLGVWPAADNNAYFMTTNSGQAGAYDVYAIDRESLLNGTTPRTAQFFQSYYNLLMPADVDGTLPDDTTPGYLYTFRAGGESYFTDPTNVDSLDIFEFDVDWNNPANSTLTRVQEITTNDGLADFNWTVCGFFNSDCLPQPGGVNLDSGSWWPLQRLQYRRFATHETLVGTWVVDVEAAGDRAAPRWFELNKPANSWVIAQQGTFSPDTEHRFLPSISMDASGGIGMVFSKVSSSTFASMYYTSRGKNDPPGVMRDEKLLIAGAGTQTSSSNRWGDYASMDVDPVDGCTFWMTSEHIPSTGGAPWATQIGSFSLPECASVFTSTPSAEVCTLNNTTTSFDLTLSEGFTGTTNLSVSGCPTGATCGFSSNPIVNPNNTSTLDLSGLNNAGSGDSTLVVTAADSVDSSISNDVFFNLNLFDATPGAPGLVSPTTNQMTLTSVLLEWANAGQAQEYYVELDDDPAFGSIDVSGTVSGNSFTATGLNNATCYFWRVASSNLCGIGDSSTVRQFYTGNMVTFAPELSTDVPKTITTVPNVVTSDLEITGVGDISDVNVVDLIGTHTYMGDLTFSLTSPEGTTVTLMGGACGTDEDFDINFDDEAASANFPCPPVDGGSYIPSSPLSAFDGENADGIWVLTVTDGFNADGGSLNSWGLEFEGLSDPGALTCPDLIFENNFELVLP</sequence>
<dbReference type="Pfam" id="PF01483">
    <property type="entry name" value="P_proprotein"/>
    <property type="match status" value="1"/>
</dbReference>
<dbReference type="SUPFAM" id="SSF49265">
    <property type="entry name" value="Fibronectin type III"/>
    <property type="match status" value="1"/>
</dbReference>
<protein>
    <submittedName>
        <fullName evidence="6">Proprotein convertase P-domain-containing protein</fullName>
    </submittedName>
</protein>
<evidence type="ECO:0000259" key="4">
    <source>
        <dbReference type="PROSITE" id="PS50853"/>
    </source>
</evidence>
<dbReference type="PROSITE" id="PS50853">
    <property type="entry name" value="FN3"/>
    <property type="match status" value="1"/>
</dbReference>
<dbReference type="AlphaFoldDB" id="A0A4R6XRP0"/>
<keyword evidence="2" id="KW-0378">Hydrolase</keyword>
<dbReference type="Gene3D" id="2.60.120.260">
    <property type="entry name" value="Galactose-binding domain-like"/>
    <property type="match status" value="1"/>
</dbReference>
<accession>A0A4R6XRP0</accession>
<evidence type="ECO:0000256" key="3">
    <source>
        <dbReference type="SAM" id="SignalP"/>
    </source>
</evidence>
<reference evidence="6 7" key="1">
    <citation type="submission" date="2019-03" db="EMBL/GenBank/DDBJ databases">
        <title>Genomic Encyclopedia of Type Strains, Phase IV (KMG-IV): sequencing the most valuable type-strain genomes for metagenomic binning, comparative biology and taxonomic classification.</title>
        <authorList>
            <person name="Goeker M."/>
        </authorList>
    </citation>
    <scope>NUCLEOTIDE SEQUENCE [LARGE SCALE GENOMIC DNA]</scope>
    <source>
        <strain evidence="6 7">DSM 25488</strain>
    </source>
</reference>
<keyword evidence="1" id="KW-0645">Protease</keyword>
<dbReference type="Gene3D" id="2.60.40.10">
    <property type="entry name" value="Immunoglobulins"/>
    <property type="match status" value="1"/>
</dbReference>
<keyword evidence="3" id="KW-0732">Signal</keyword>
<dbReference type="InterPro" id="IPR002884">
    <property type="entry name" value="P_dom"/>
</dbReference>
<dbReference type="EMBL" id="SNZB01000003">
    <property type="protein sequence ID" value="TDR20674.1"/>
    <property type="molecule type" value="Genomic_DNA"/>
</dbReference>
<evidence type="ECO:0000256" key="2">
    <source>
        <dbReference type="ARBA" id="ARBA00022801"/>
    </source>
</evidence>
<dbReference type="CDD" id="cd00063">
    <property type="entry name" value="FN3"/>
    <property type="match status" value="1"/>
</dbReference>
<feature type="domain" description="Fibronectin type-III" evidence="4">
    <location>
        <begin position="806"/>
        <end position="899"/>
    </location>
</feature>
<dbReference type="GO" id="GO:0006508">
    <property type="term" value="P:proteolysis"/>
    <property type="evidence" value="ECO:0007669"/>
    <property type="project" value="UniProtKB-KW"/>
</dbReference>
<evidence type="ECO:0000313" key="6">
    <source>
        <dbReference type="EMBL" id="TDR20674.1"/>
    </source>
</evidence>
<feature type="signal peptide" evidence="3">
    <location>
        <begin position="1"/>
        <end position="19"/>
    </location>
</feature>
<dbReference type="InterPro" id="IPR036116">
    <property type="entry name" value="FN3_sf"/>
</dbReference>
<organism evidence="6 7">
    <name type="scientific">Marinicella litoralis</name>
    <dbReference type="NCBI Taxonomy" id="644220"/>
    <lineage>
        <taxon>Bacteria</taxon>
        <taxon>Pseudomonadati</taxon>
        <taxon>Pseudomonadota</taxon>
        <taxon>Gammaproteobacteria</taxon>
        <taxon>Lysobacterales</taxon>
        <taxon>Marinicellaceae</taxon>
        <taxon>Marinicella</taxon>
    </lineage>
</organism>
<dbReference type="SUPFAM" id="SSF49785">
    <property type="entry name" value="Galactose-binding domain-like"/>
    <property type="match status" value="1"/>
</dbReference>
<dbReference type="InterPro" id="IPR013783">
    <property type="entry name" value="Ig-like_fold"/>
</dbReference>
<feature type="chain" id="PRO_5020396432" evidence="3">
    <location>
        <begin position="20"/>
        <end position="1064"/>
    </location>
</feature>
<dbReference type="InterPro" id="IPR003961">
    <property type="entry name" value="FN3_dom"/>
</dbReference>
<dbReference type="RefSeq" id="WP_162846824.1">
    <property type="nucleotide sequence ID" value="NZ_NIHB01000001.1"/>
</dbReference>
<keyword evidence="7" id="KW-1185">Reference proteome</keyword>
<evidence type="ECO:0000256" key="1">
    <source>
        <dbReference type="ARBA" id="ARBA00022670"/>
    </source>
</evidence>
<feature type="domain" description="P/Homo B" evidence="5">
    <location>
        <begin position="902"/>
        <end position="1045"/>
    </location>
</feature>
<gene>
    <name evidence="6" type="ORF">C8D91_1650</name>
</gene>
<evidence type="ECO:0000313" key="7">
    <source>
        <dbReference type="Proteomes" id="UP000295724"/>
    </source>
</evidence>
<dbReference type="PROSITE" id="PS51829">
    <property type="entry name" value="P_HOMO_B"/>
    <property type="match status" value="1"/>
</dbReference>
<name>A0A4R6XRP0_9GAMM</name>
<dbReference type="InterPro" id="IPR008979">
    <property type="entry name" value="Galactose-bd-like_sf"/>
</dbReference>